<dbReference type="InterPro" id="IPR042119">
    <property type="entry name" value="QueA_dom2"/>
</dbReference>
<feature type="non-terminal residue" evidence="5">
    <location>
        <position position="1"/>
    </location>
</feature>
<organism evidence="5">
    <name type="scientific">marine metagenome</name>
    <dbReference type="NCBI Taxonomy" id="408172"/>
    <lineage>
        <taxon>unclassified sequences</taxon>
        <taxon>metagenomes</taxon>
        <taxon>ecological metagenomes</taxon>
    </lineage>
</organism>
<dbReference type="AlphaFoldDB" id="A0A381ULQ2"/>
<protein>
    <recommendedName>
        <fullName evidence="6">S-adenosylmethionine:tRNA ribosyltransferase-isomerase</fullName>
    </recommendedName>
</protein>
<reference evidence="5" key="1">
    <citation type="submission" date="2018-05" db="EMBL/GenBank/DDBJ databases">
        <authorList>
            <person name="Lanie J.A."/>
            <person name="Ng W.-L."/>
            <person name="Kazmierczak K.M."/>
            <person name="Andrzejewski T.M."/>
            <person name="Davidsen T.M."/>
            <person name="Wayne K.J."/>
            <person name="Tettelin H."/>
            <person name="Glass J.I."/>
            <person name="Rusch D."/>
            <person name="Podicherti R."/>
            <person name="Tsui H.-C.T."/>
            <person name="Winkler M.E."/>
        </authorList>
    </citation>
    <scope>NUCLEOTIDE SEQUENCE</scope>
</reference>
<dbReference type="InterPro" id="IPR042118">
    <property type="entry name" value="QueA_dom1"/>
</dbReference>
<accession>A0A381ULQ2</accession>
<dbReference type="HAMAP" id="MF_00113">
    <property type="entry name" value="QueA"/>
    <property type="match status" value="1"/>
</dbReference>
<keyword evidence="1" id="KW-0963">Cytoplasm</keyword>
<dbReference type="EMBL" id="UINC01006699">
    <property type="protein sequence ID" value="SVA29106.1"/>
    <property type="molecule type" value="Genomic_DNA"/>
</dbReference>
<dbReference type="GO" id="GO:0008616">
    <property type="term" value="P:tRNA queuosine(34) biosynthetic process"/>
    <property type="evidence" value="ECO:0007669"/>
    <property type="project" value="UniProtKB-KW"/>
</dbReference>
<gene>
    <name evidence="5" type="ORF">METZ01_LOCUS81960</name>
</gene>
<evidence type="ECO:0000256" key="3">
    <source>
        <dbReference type="ARBA" id="ARBA00022691"/>
    </source>
</evidence>
<keyword evidence="3" id="KW-0949">S-adenosyl-L-methionine</keyword>
<name>A0A381ULQ2_9ZZZZ</name>
<evidence type="ECO:0000256" key="4">
    <source>
        <dbReference type="ARBA" id="ARBA00022785"/>
    </source>
</evidence>
<dbReference type="GO" id="GO:0051075">
    <property type="term" value="F:S-adenosylmethionine:tRNA ribosyltransferase-isomerase activity"/>
    <property type="evidence" value="ECO:0007669"/>
    <property type="project" value="TreeGrafter"/>
</dbReference>
<dbReference type="Gene3D" id="3.40.1780.10">
    <property type="entry name" value="QueA-like"/>
    <property type="match status" value="1"/>
</dbReference>
<dbReference type="InterPro" id="IPR036100">
    <property type="entry name" value="QueA_sf"/>
</dbReference>
<evidence type="ECO:0000256" key="2">
    <source>
        <dbReference type="ARBA" id="ARBA00022679"/>
    </source>
</evidence>
<evidence type="ECO:0008006" key="6">
    <source>
        <dbReference type="Google" id="ProtNLM"/>
    </source>
</evidence>
<evidence type="ECO:0000256" key="1">
    <source>
        <dbReference type="ARBA" id="ARBA00022490"/>
    </source>
</evidence>
<dbReference type="PANTHER" id="PTHR30307:SF0">
    <property type="entry name" value="S-ADENOSYLMETHIONINE:TRNA RIBOSYLTRANSFERASE-ISOMERASE"/>
    <property type="match status" value="1"/>
</dbReference>
<sequence>VHIELFDYDLPVDLIAQAPPARRDESRLLLLPRGVTDQPSEYRFAEVPELLREGDVLVVNDAMVAPQRLYAQRTTGGAVEILLLNDVGASVGSRGSVWEAIIRGGKRLRPSEILYLDDCGNHLVVHGETRKGRHLVELPASYRAEEVLDRWGQMPLPPYIRRYPGDKYATIDRERYQTVYAREPGAVAAPTAGLHFTQALLQEIERVGVKIATLTLKVGVGTFQPVRVGQVKEHRMESEPYVLPAQCVAAIVAAKAKQGRVIGVGTTVVRTLEHAARASNGIENAAGEGNADIFIYPGFGFHVVNAMLTNFHLPRSTPILMAAAFAGRERLLQAYEFAVRQRFRFYSYGDAMLIT</sequence>
<dbReference type="SUPFAM" id="SSF111337">
    <property type="entry name" value="QueA-like"/>
    <property type="match status" value="1"/>
</dbReference>
<keyword evidence="2" id="KW-0808">Transferase</keyword>
<proteinExistence type="inferred from homology"/>
<dbReference type="NCBIfam" id="TIGR00113">
    <property type="entry name" value="queA"/>
    <property type="match status" value="1"/>
</dbReference>
<dbReference type="NCBIfam" id="NF001140">
    <property type="entry name" value="PRK00147.1"/>
    <property type="match status" value="1"/>
</dbReference>
<evidence type="ECO:0000313" key="5">
    <source>
        <dbReference type="EMBL" id="SVA29106.1"/>
    </source>
</evidence>
<dbReference type="Gene3D" id="2.40.10.240">
    <property type="entry name" value="QueA-like"/>
    <property type="match status" value="1"/>
</dbReference>
<dbReference type="PANTHER" id="PTHR30307">
    <property type="entry name" value="S-ADENOSYLMETHIONINE:TRNA RIBOSYLTRANSFERASE-ISOMERASE"/>
    <property type="match status" value="1"/>
</dbReference>
<keyword evidence="4" id="KW-0671">Queuosine biosynthesis</keyword>
<dbReference type="Pfam" id="PF02547">
    <property type="entry name" value="Queuosine_synth"/>
    <property type="match status" value="1"/>
</dbReference>
<dbReference type="InterPro" id="IPR003699">
    <property type="entry name" value="QueA"/>
</dbReference>